<protein>
    <recommendedName>
        <fullName evidence="2">SET domain-containing protein</fullName>
    </recommendedName>
</protein>
<feature type="compositionally biased region" description="Acidic residues" evidence="1">
    <location>
        <begin position="478"/>
        <end position="489"/>
    </location>
</feature>
<gene>
    <name evidence="3" type="ORF">VTK73DRAFT_7549</name>
</gene>
<evidence type="ECO:0000256" key="1">
    <source>
        <dbReference type="SAM" id="MobiDB-lite"/>
    </source>
</evidence>
<dbReference type="Gene3D" id="3.90.1410.10">
    <property type="entry name" value="set domain protein methyltransferase, domain 1"/>
    <property type="match status" value="1"/>
</dbReference>
<dbReference type="Pfam" id="PF00856">
    <property type="entry name" value="SET"/>
    <property type="match status" value="1"/>
</dbReference>
<organism evidence="3 4">
    <name type="scientific">Phialemonium thermophilum</name>
    <dbReference type="NCBI Taxonomy" id="223376"/>
    <lineage>
        <taxon>Eukaryota</taxon>
        <taxon>Fungi</taxon>
        <taxon>Dikarya</taxon>
        <taxon>Ascomycota</taxon>
        <taxon>Pezizomycotina</taxon>
        <taxon>Sordariomycetes</taxon>
        <taxon>Sordariomycetidae</taxon>
        <taxon>Cephalothecales</taxon>
        <taxon>Cephalothecaceae</taxon>
        <taxon>Phialemonium</taxon>
    </lineage>
</organism>
<keyword evidence="4" id="KW-1185">Reference proteome</keyword>
<dbReference type="EMBL" id="JAZHXJ010000049">
    <property type="protein sequence ID" value="KAL1878792.1"/>
    <property type="molecule type" value="Genomic_DNA"/>
</dbReference>
<feature type="region of interest" description="Disordered" evidence="1">
    <location>
        <begin position="464"/>
        <end position="489"/>
    </location>
</feature>
<dbReference type="InterPro" id="IPR001214">
    <property type="entry name" value="SET_dom"/>
</dbReference>
<dbReference type="PANTHER" id="PTHR13271:SF76">
    <property type="entry name" value="SET DOMAIN-CONTAINING PROTEIN 8"/>
    <property type="match status" value="1"/>
</dbReference>
<accession>A0ABR3XS10</accession>
<evidence type="ECO:0000313" key="3">
    <source>
        <dbReference type="EMBL" id="KAL1878792.1"/>
    </source>
</evidence>
<dbReference type="PANTHER" id="PTHR13271">
    <property type="entry name" value="UNCHARACTERIZED PUTATIVE METHYLTRANSFERASE"/>
    <property type="match status" value="1"/>
</dbReference>
<dbReference type="SUPFAM" id="SSF82199">
    <property type="entry name" value="SET domain"/>
    <property type="match status" value="1"/>
</dbReference>
<comment type="caution">
    <text evidence="3">The sequence shown here is derived from an EMBL/GenBank/DDBJ whole genome shotgun (WGS) entry which is preliminary data.</text>
</comment>
<dbReference type="InterPro" id="IPR046341">
    <property type="entry name" value="SET_dom_sf"/>
</dbReference>
<dbReference type="Proteomes" id="UP001586593">
    <property type="component" value="Unassembled WGS sequence"/>
</dbReference>
<proteinExistence type="predicted"/>
<dbReference type="CDD" id="cd10527">
    <property type="entry name" value="SET_LSMT"/>
    <property type="match status" value="1"/>
</dbReference>
<evidence type="ECO:0000313" key="4">
    <source>
        <dbReference type="Proteomes" id="UP001586593"/>
    </source>
</evidence>
<feature type="domain" description="SET" evidence="2">
    <location>
        <begin position="24"/>
        <end position="261"/>
    </location>
</feature>
<evidence type="ECO:0000259" key="2">
    <source>
        <dbReference type="PROSITE" id="PS50280"/>
    </source>
</evidence>
<name>A0ABR3XS10_9PEZI</name>
<dbReference type="PROSITE" id="PS50280">
    <property type="entry name" value="SET"/>
    <property type="match status" value="1"/>
</dbReference>
<reference evidence="3 4" key="1">
    <citation type="journal article" date="2024" name="Commun. Biol.">
        <title>Comparative genomic analysis of thermophilic fungi reveals convergent evolutionary adaptations and gene losses.</title>
        <authorList>
            <person name="Steindorff A.S."/>
            <person name="Aguilar-Pontes M.V."/>
            <person name="Robinson A.J."/>
            <person name="Andreopoulos B."/>
            <person name="LaButti K."/>
            <person name="Kuo A."/>
            <person name="Mondo S."/>
            <person name="Riley R."/>
            <person name="Otillar R."/>
            <person name="Haridas S."/>
            <person name="Lipzen A."/>
            <person name="Grimwood J."/>
            <person name="Schmutz J."/>
            <person name="Clum A."/>
            <person name="Reid I.D."/>
            <person name="Moisan M.C."/>
            <person name="Butler G."/>
            <person name="Nguyen T.T.M."/>
            <person name="Dewar K."/>
            <person name="Conant G."/>
            <person name="Drula E."/>
            <person name="Henrissat B."/>
            <person name="Hansel C."/>
            <person name="Singer S."/>
            <person name="Hutchinson M.I."/>
            <person name="de Vries R.P."/>
            <person name="Natvig D.O."/>
            <person name="Powell A.J."/>
            <person name="Tsang A."/>
            <person name="Grigoriev I.V."/>
        </authorList>
    </citation>
    <scope>NUCLEOTIDE SEQUENCE [LARGE SCALE GENOMIC DNA]</scope>
    <source>
        <strain evidence="3 4">ATCC 24622</strain>
    </source>
</reference>
<dbReference type="InterPro" id="IPR050600">
    <property type="entry name" value="SETD3_SETD6_MTase"/>
</dbReference>
<sequence length="489" mass="55073">MPPRPELPVEALSAWSLLNNVTLLDVKVVKSREKGLGVVSERDLSTVDGTYDIPTLITVPSGLILNHEAVEEHAKEDRNFRQLLDTAGHQSNRTDVLLFLLVQLVQSPTEAQRQAGVSNPWTGYTQFLPSYVPVPTLWTEGERELLEGTSLESALNAKTSALVAEFDYVREKSCDLPYWNDVLWESGAVRMTDWLLVDAWYRSRCLSLPRSGEALVPCIDLVNHSSNPTAYYEQTSRDEVTLLLRPGTHIHKGEEITISYGDDKPAAEMLFSYGFVDPNSRTRNLVLPLETLEDDPLAKAKSVAYHAPPTVRVWTDEEQVRWESPFAYLMCVNEEDGLEFRVLQDTRGGRQLRVFWMEEDVTERTKDFDMLTRSHPLRAIFQLRVVTVVQDCLQNHLQRMQSKAAALSSGHAESLREMREECVHQAALLRDIESELLEAAVHMLENEKLALASDADVVAYLGSMEPSESGLGERGATNEEDEGEVEDFS</sequence>